<dbReference type="Pfam" id="PF00004">
    <property type="entry name" value="AAA"/>
    <property type="match status" value="1"/>
</dbReference>
<dbReference type="PANTHER" id="PTHR37816:SF3">
    <property type="entry name" value="MODULATES DNA TOPOLOGY"/>
    <property type="match status" value="1"/>
</dbReference>
<accession>A0A2K0A5F5</accession>
<dbReference type="PANTHER" id="PTHR37816">
    <property type="entry name" value="YALI0E33011P"/>
    <property type="match status" value="1"/>
</dbReference>
<dbReference type="RefSeq" id="WP_145426027.1">
    <property type="nucleotide sequence ID" value="NZ_CAJCGD010000010.1"/>
</dbReference>
<dbReference type="InterPro" id="IPR003959">
    <property type="entry name" value="ATPase_AAA_core"/>
</dbReference>
<dbReference type="GO" id="GO:0005524">
    <property type="term" value="F:ATP binding"/>
    <property type="evidence" value="ECO:0007669"/>
    <property type="project" value="InterPro"/>
</dbReference>
<evidence type="ECO:0000313" key="2">
    <source>
        <dbReference type="EMBL" id="PNN20254.1"/>
    </source>
</evidence>
<feature type="domain" description="ATPase AAA-type core" evidence="1">
    <location>
        <begin position="5"/>
        <end position="61"/>
    </location>
</feature>
<dbReference type="InterPro" id="IPR027417">
    <property type="entry name" value="P-loop_NTPase"/>
</dbReference>
<dbReference type="AlphaFoldDB" id="A0A2K0A5F5"/>
<sequence length="160" mass="19010">MEKRILIIGSPGSGKSTLAHHLHKTYGIPLYHMDNINWIDNKMMISQEELIEQLNQIIAKNTWIIDGNYSDTLPLRLKRATVVIWLKEPRWKCIYRVIKRVIIHNLKRHRIGGNPNTISFEFIKYVWQFPENNNEFIKLQQLKTQGHIKWIISNSRLKDL</sequence>
<name>A0A2K0A5F5_STAHA</name>
<reference evidence="2 4" key="1">
    <citation type="submission" date="2017-12" db="EMBL/GenBank/DDBJ databases">
        <title>FDA dAtabase for Regulatory Grade micrObial Sequences (FDA-ARGOS): Supporting development and validation of Infectious Disease Dx tests.</title>
        <authorList>
            <person name="Hoffmann M."/>
            <person name="Allard M."/>
            <person name="Evans P."/>
            <person name="Brown E."/>
            <person name="Tallon L."/>
            <person name="Sadzewicz L."/>
            <person name="Sengamalay N."/>
            <person name="Ott S."/>
            <person name="Godinez A."/>
            <person name="Nagaraj S."/>
            <person name="Vavikolanu K."/>
            <person name="Aluvathingal J."/>
            <person name="Nadendla S."/>
            <person name="Sichtig H."/>
        </authorList>
    </citation>
    <scope>NUCLEOTIDE SEQUENCE [LARGE SCALE GENOMIC DNA]</scope>
    <source>
        <strain evidence="2 4">FDAARGOS_148</strain>
    </source>
</reference>
<organism evidence="2 4">
    <name type="scientific">Staphylococcus haemolyticus</name>
    <dbReference type="NCBI Taxonomy" id="1283"/>
    <lineage>
        <taxon>Bacteria</taxon>
        <taxon>Bacillati</taxon>
        <taxon>Bacillota</taxon>
        <taxon>Bacilli</taxon>
        <taxon>Bacillales</taxon>
        <taxon>Staphylococcaceae</taxon>
        <taxon>Staphylococcus</taxon>
    </lineage>
</organism>
<gene>
    <name evidence="3" type="ORF">AL503_001985</name>
    <name evidence="2" type="ORF">AL503_005410</name>
</gene>
<dbReference type="GO" id="GO:0016887">
    <property type="term" value="F:ATP hydrolysis activity"/>
    <property type="evidence" value="ECO:0007669"/>
    <property type="project" value="InterPro"/>
</dbReference>
<dbReference type="EMBL" id="LORN02000015">
    <property type="protein sequence ID" value="PNN20254.1"/>
    <property type="molecule type" value="Genomic_DNA"/>
</dbReference>
<evidence type="ECO:0000313" key="3">
    <source>
        <dbReference type="EMBL" id="PNN30074.1"/>
    </source>
</evidence>
<dbReference type="Proteomes" id="UP000053523">
    <property type="component" value="Unassembled WGS sequence"/>
</dbReference>
<dbReference type="EMBL" id="LORN02000006">
    <property type="protein sequence ID" value="PNN30074.1"/>
    <property type="molecule type" value="Genomic_DNA"/>
</dbReference>
<evidence type="ECO:0000313" key="4">
    <source>
        <dbReference type="Proteomes" id="UP000053523"/>
    </source>
</evidence>
<proteinExistence type="predicted"/>
<protein>
    <submittedName>
        <fullName evidence="2">Topology modulation protein</fullName>
    </submittedName>
</protein>
<dbReference type="Gene3D" id="3.40.50.300">
    <property type="entry name" value="P-loop containing nucleotide triphosphate hydrolases"/>
    <property type="match status" value="1"/>
</dbReference>
<evidence type="ECO:0000259" key="1">
    <source>
        <dbReference type="Pfam" id="PF00004"/>
    </source>
</evidence>
<comment type="caution">
    <text evidence="2">The sequence shown here is derived from an EMBL/GenBank/DDBJ whole genome shotgun (WGS) entry which is preliminary data.</text>
</comment>
<dbReference type="SUPFAM" id="SSF52540">
    <property type="entry name" value="P-loop containing nucleoside triphosphate hydrolases"/>
    <property type="match status" value="1"/>
</dbReference>
<dbReference type="InterPro" id="IPR052922">
    <property type="entry name" value="Cytidylate_Kinase-2"/>
</dbReference>